<sequence>MIKYWLGTALTILVGLSACKMTDPAPEDKKSRKFADLPAYFKSENSQLISGNYILNKSVTLNNEADKVSSVADSTTVHDLLKPFQDIDLNKPSLKEEYDTSSIYDSFSGKTTVIYQSKGKQTSPSEITMELDKTGNIQQINIHSYTSNLVYEYRQDLQYIRQKQVRMATYQKIAFLQPKVLEAVVSIAPKNGN</sequence>
<evidence type="ECO:0008006" key="3">
    <source>
        <dbReference type="Google" id="ProtNLM"/>
    </source>
</evidence>
<protein>
    <recommendedName>
        <fullName evidence="3">Lipoprotein</fullName>
    </recommendedName>
</protein>
<dbReference type="RefSeq" id="WP_089763988.1">
    <property type="nucleotide sequence ID" value="NZ_BKAT01000042.1"/>
</dbReference>
<dbReference type="Proteomes" id="UP000199656">
    <property type="component" value="Unassembled WGS sequence"/>
</dbReference>
<name>A0A1H4F9N4_9BACT</name>
<organism evidence="1 2">
    <name type="scientific">Chitinophaga terrae</name>
    <name type="common">ex Kim and Jung 2007</name>
    <dbReference type="NCBI Taxonomy" id="408074"/>
    <lineage>
        <taxon>Bacteria</taxon>
        <taxon>Pseudomonadati</taxon>
        <taxon>Bacteroidota</taxon>
        <taxon>Chitinophagia</taxon>
        <taxon>Chitinophagales</taxon>
        <taxon>Chitinophagaceae</taxon>
        <taxon>Chitinophaga</taxon>
    </lineage>
</organism>
<gene>
    <name evidence="1" type="ORF">SAMN05660909_04259</name>
</gene>
<dbReference type="AlphaFoldDB" id="A0A1H4F9N4"/>
<proteinExistence type="predicted"/>
<dbReference type="STRING" id="408074.SAMN05660909_04259"/>
<reference evidence="2" key="1">
    <citation type="submission" date="2016-10" db="EMBL/GenBank/DDBJ databases">
        <authorList>
            <person name="Varghese N."/>
            <person name="Submissions S."/>
        </authorList>
    </citation>
    <scope>NUCLEOTIDE SEQUENCE [LARGE SCALE GENOMIC DNA]</scope>
    <source>
        <strain evidence="2">DSM 23920</strain>
    </source>
</reference>
<dbReference type="PROSITE" id="PS51257">
    <property type="entry name" value="PROKAR_LIPOPROTEIN"/>
    <property type="match status" value="1"/>
</dbReference>
<evidence type="ECO:0000313" key="1">
    <source>
        <dbReference type="EMBL" id="SEA94035.1"/>
    </source>
</evidence>
<dbReference type="OrthoDB" id="794757at2"/>
<accession>A0A1H4F9N4</accession>
<evidence type="ECO:0000313" key="2">
    <source>
        <dbReference type="Proteomes" id="UP000199656"/>
    </source>
</evidence>
<keyword evidence="2" id="KW-1185">Reference proteome</keyword>
<dbReference type="EMBL" id="FNRL01000023">
    <property type="protein sequence ID" value="SEA94035.1"/>
    <property type="molecule type" value="Genomic_DNA"/>
</dbReference>